<dbReference type="Proteomes" id="UP000294664">
    <property type="component" value="Unassembled WGS sequence"/>
</dbReference>
<feature type="domain" description="CheW-like" evidence="1">
    <location>
        <begin position="15"/>
        <end position="153"/>
    </location>
</feature>
<name>A0A4R3M411_9HYPH</name>
<proteinExistence type="predicted"/>
<dbReference type="SUPFAM" id="SSF50341">
    <property type="entry name" value="CheW-like"/>
    <property type="match status" value="1"/>
</dbReference>
<reference evidence="2 3" key="1">
    <citation type="submission" date="2019-03" db="EMBL/GenBank/DDBJ databases">
        <title>Genomic Encyclopedia of Type Strains, Phase IV (KMG-IV): sequencing the most valuable type-strain genomes for metagenomic binning, comparative biology and taxonomic classification.</title>
        <authorList>
            <person name="Goeker M."/>
        </authorList>
    </citation>
    <scope>NUCLEOTIDE SEQUENCE [LARGE SCALE GENOMIC DNA]</scope>
    <source>
        <strain evidence="2 3">DSM 9035</strain>
    </source>
</reference>
<accession>A0A4R3M411</accession>
<dbReference type="RefSeq" id="WP_132029473.1">
    <property type="nucleotide sequence ID" value="NZ_SMAI01000001.1"/>
</dbReference>
<dbReference type="GO" id="GO:0007165">
    <property type="term" value="P:signal transduction"/>
    <property type="evidence" value="ECO:0007669"/>
    <property type="project" value="InterPro"/>
</dbReference>
<gene>
    <name evidence="2" type="ORF">EDC64_101479</name>
</gene>
<dbReference type="PROSITE" id="PS50851">
    <property type="entry name" value="CHEW"/>
    <property type="match status" value="1"/>
</dbReference>
<dbReference type="InterPro" id="IPR002545">
    <property type="entry name" value="CheW-lke_dom"/>
</dbReference>
<sequence length="158" mass="17327">MSTRSNEAQDRAPQTIQYVTVRIGGQLFGVPIEIVHEVFTPDRITRVPLAPSEIEGVLNLRGRIVTMVNMRRLLGLSGAADAVTAVGIERSGEAFGLIIDEVGEVLVLETGHREPNPSNLDPRWTELVTGVHRLTDELMLVLDVERALGRLATRRIAA</sequence>
<dbReference type="SMART" id="SM00260">
    <property type="entry name" value="CheW"/>
    <property type="match status" value="1"/>
</dbReference>
<dbReference type="PANTHER" id="PTHR22617:SF23">
    <property type="entry name" value="CHEMOTAXIS PROTEIN CHEW"/>
    <property type="match status" value="1"/>
</dbReference>
<comment type="caution">
    <text evidence="2">The sequence shown here is derived from an EMBL/GenBank/DDBJ whole genome shotgun (WGS) entry which is preliminary data.</text>
</comment>
<evidence type="ECO:0000259" key="1">
    <source>
        <dbReference type="PROSITE" id="PS50851"/>
    </source>
</evidence>
<dbReference type="GO" id="GO:0006935">
    <property type="term" value="P:chemotaxis"/>
    <property type="evidence" value="ECO:0007669"/>
    <property type="project" value="InterPro"/>
</dbReference>
<keyword evidence="3" id="KW-1185">Reference proteome</keyword>
<dbReference type="InterPro" id="IPR036061">
    <property type="entry name" value="CheW-like_dom_sf"/>
</dbReference>
<dbReference type="PANTHER" id="PTHR22617">
    <property type="entry name" value="CHEMOTAXIS SENSOR HISTIDINE KINASE-RELATED"/>
    <property type="match status" value="1"/>
</dbReference>
<dbReference type="InterPro" id="IPR039315">
    <property type="entry name" value="CheW"/>
</dbReference>
<dbReference type="EMBL" id="SMAI01000001">
    <property type="protein sequence ID" value="TCT07960.1"/>
    <property type="molecule type" value="Genomic_DNA"/>
</dbReference>
<dbReference type="Pfam" id="PF01584">
    <property type="entry name" value="CheW"/>
    <property type="match status" value="1"/>
</dbReference>
<dbReference type="Gene3D" id="2.40.50.180">
    <property type="entry name" value="CheA-289, Domain 4"/>
    <property type="match status" value="1"/>
</dbReference>
<dbReference type="GO" id="GO:0005829">
    <property type="term" value="C:cytosol"/>
    <property type="evidence" value="ECO:0007669"/>
    <property type="project" value="TreeGrafter"/>
</dbReference>
<protein>
    <submittedName>
        <fullName evidence="2">Purine-binding chemotaxis protein CheW</fullName>
    </submittedName>
</protein>
<evidence type="ECO:0000313" key="3">
    <source>
        <dbReference type="Proteomes" id="UP000294664"/>
    </source>
</evidence>
<dbReference type="Gene3D" id="2.30.30.40">
    <property type="entry name" value="SH3 Domains"/>
    <property type="match status" value="1"/>
</dbReference>
<evidence type="ECO:0000313" key="2">
    <source>
        <dbReference type="EMBL" id="TCT07960.1"/>
    </source>
</evidence>
<dbReference type="AlphaFoldDB" id="A0A4R3M411"/>
<organism evidence="2 3">
    <name type="scientific">Aquabacter spiritensis</name>
    <dbReference type="NCBI Taxonomy" id="933073"/>
    <lineage>
        <taxon>Bacteria</taxon>
        <taxon>Pseudomonadati</taxon>
        <taxon>Pseudomonadota</taxon>
        <taxon>Alphaproteobacteria</taxon>
        <taxon>Hyphomicrobiales</taxon>
        <taxon>Xanthobacteraceae</taxon>
        <taxon>Aquabacter</taxon>
    </lineage>
</organism>
<dbReference type="OrthoDB" id="9794382at2"/>